<dbReference type="GO" id="GO:0016020">
    <property type="term" value="C:membrane"/>
    <property type="evidence" value="ECO:0007669"/>
    <property type="project" value="UniProtKB-SubCell"/>
</dbReference>
<keyword evidence="3" id="KW-0812">Transmembrane</keyword>
<comment type="similarity">
    <text evidence="2">Belongs to the ODR-4 family.</text>
</comment>
<evidence type="ECO:0000256" key="5">
    <source>
        <dbReference type="ARBA" id="ARBA00023136"/>
    </source>
</evidence>
<evidence type="ECO:0000313" key="8">
    <source>
        <dbReference type="Proteomes" id="UP000593562"/>
    </source>
</evidence>
<accession>A0A7J7D0E8</accession>
<organism evidence="7 8">
    <name type="scientific">Tripterygium wilfordii</name>
    <name type="common">Thunder God vine</name>
    <dbReference type="NCBI Taxonomy" id="458696"/>
    <lineage>
        <taxon>Eukaryota</taxon>
        <taxon>Viridiplantae</taxon>
        <taxon>Streptophyta</taxon>
        <taxon>Embryophyta</taxon>
        <taxon>Tracheophyta</taxon>
        <taxon>Spermatophyta</taxon>
        <taxon>Magnoliopsida</taxon>
        <taxon>eudicotyledons</taxon>
        <taxon>Gunneridae</taxon>
        <taxon>Pentapetalae</taxon>
        <taxon>rosids</taxon>
        <taxon>fabids</taxon>
        <taxon>Celastrales</taxon>
        <taxon>Celastraceae</taxon>
        <taxon>Tripterygium</taxon>
    </lineage>
</organism>
<reference evidence="7 8" key="1">
    <citation type="journal article" date="2020" name="Nat. Commun.">
        <title>Genome of Tripterygium wilfordii and identification of cytochrome P450 involved in triptolide biosynthesis.</title>
        <authorList>
            <person name="Tu L."/>
            <person name="Su P."/>
            <person name="Zhang Z."/>
            <person name="Gao L."/>
            <person name="Wang J."/>
            <person name="Hu T."/>
            <person name="Zhou J."/>
            <person name="Zhang Y."/>
            <person name="Zhao Y."/>
            <person name="Liu Y."/>
            <person name="Song Y."/>
            <person name="Tong Y."/>
            <person name="Lu Y."/>
            <person name="Yang J."/>
            <person name="Xu C."/>
            <person name="Jia M."/>
            <person name="Peters R.J."/>
            <person name="Huang L."/>
            <person name="Gao W."/>
        </authorList>
    </citation>
    <scope>NUCLEOTIDE SEQUENCE [LARGE SCALE GENOMIC DNA]</scope>
    <source>
        <strain evidence="8">cv. XIE 37</strain>
        <tissue evidence="7">Leaf</tissue>
    </source>
</reference>
<keyword evidence="4" id="KW-1133">Transmembrane helix</keyword>
<dbReference type="EMBL" id="JAAARO010000012">
    <property type="protein sequence ID" value="KAF5739803.1"/>
    <property type="molecule type" value="Genomic_DNA"/>
</dbReference>
<dbReference type="Proteomes" id="UP000593562">
    <property type="component" value="Unassembled WGS sequence"/>
</dbReference>
<dbReference type="PANTHER" id="PTHR33966">
    <property type="entry name" value="PROTEIN ODR-4 HOMOLOG"/>
    <property type="match status" value="1"/>
</dbReference>
<evidence type="ECO:0000313" key="7">
    <source>
        <dbReference type="EMBL" id="KAF5739803.1"/>
    </source>
</evidence>
<gene>
    <name evidence="7" type="ORF">HS088_TW12G01014</name>
</gene>
<evidence type="ECO:0000256" key="1">
    <source>
        <dbReference type="ARBA" id="ARBA00004370"/>
    </source>
</evidence>
<dbReference type="AlphaFoldDB" id="A0A7J7D0E8"/>
<comment type="subcellular location">
    <subcellularLocation>
        <location evidence="1">Membrane</location>
    </subcellularLocation>
</comment>
<feature type="compositionally biased region" description="Low complexity" evidence="6">
    <location>
        <begin position="85"/>
        <end position="94"/>
    </location>
</feature>
<dbReference type="GO" id="GO:0012505">
    <property type="term" value="C:endomembrane system"/>
    <property type="evidence" value="ECO:0007669"/>
    <property type="project" value="TreeGrafter"/>
</dbReference>
<keyword evidence="5" id="KW-0472">Membrane</keyword>
<dbReference type="InParanoid" id="A0A7J7D0E8"/>
<dbReference type="PANTHER" id="PTHR33966:SF1">
    <property type="entry name" value="PROTEIN ODR-4 HOMOLOG"/>
    <property type="match status" value="1"/>
</dbReference>
<evidence type="ECO:0000256" key="3">
    <source>
        <dbReference type="ARBA" id="ARBA00022692"/>
    </source>
</evidence>
<evidence type="ECO:0000256" key="2">
    <source>
        <dbReference type="ARBA" id="ARBA00010131"/>
    </source>
</evidence>
<dbReference type="Pfam" id="PF14778">
    <property type="entry name" value="ODR4-like"/>
    <property type="match status" value="1"/>
</dbReference>
<proteinExistence type="inferred from homology"/>
<dbReference type="InterPro" id="IPR029454">
    <property type="entry name" value="ODR-4-like"/>
</dbReference>
<evidence type="ECO:0000256" key="6">
    <source>
        <dbReference type="SAM" id="MobiDB-lite"/>
    </source>
</evidence>
<name>A0A7J7D0E8_TRIWF</name>
<evidence type="ECO:0000256" key="4">
    <source>
        <dbReference type="ARBA" id="ARBA00022989"/>
    </source>
</evidence>
<keyword evidence="8" id="KW-1185">Reference proteome</keyword>
<sequence>MVKAVVGEESRLKLAEDRLSQSGLTSQVVLTLIARNVGLVIGKLNSPLDRGFVFDLVPTPPNDASEPACSLTGTIREDNRKGSKSKSQSGDSSS</sequence>
<dbReference type="GO" id="GO:0008104">
    <property type="term" value="P:intracellular protein localization"/>
    <property type="evidence" value="ECO:0007669"/>
    <property type="project" value="TreeGrafter"/>
</dbReference>
<comment type="caution">
    <text evidence="7">The sequence shown here is derived from an EMBL/GenBank/DDBJ whole genome shotgun (WGS) entry which is preliminary data.</text>
</comment>
<feature type="region of interest" description="Disordered" evidence="6">
    <location>
        <begin position="59"/>
        <end position="94"/>
    </location>
</feature>
<protein>
    <submittedName>
        <fullName evidence="7">Protein odr-4 isoform X2</fullName>
    </submittedName>
</protein>